<evidence type="ECO:0000313" key="2">
    <source>
        <dbReference type="Proteomes" id="UP001172217"/>
    </source>
</evidence>
<evidence type="ECO:0000313" key="1">
    <source>
        <dbReference type="EMBL" id="MDN7524629.1"/>
    </source>
</evidence>
<accession>A0ABT8NTD1</accession>
<comment type="caution">
    <text evidence="1">The sequence shown here is derived from an EMBL/GenBank/DDBJ whole genome shotgun (WGS) entry which is preliminary data.</text>
</comment>
<dbReference type="RefSeq" id="WP_125381580.1">
    <property type="nucleotide sequence ID" value="NZ_JAUJQL010000009.1"/>
</dbReference>
<sequence>MSKIVQAVNSMISNRNLITNVVKGESEYFFLCKNKYKWSIAQRENETYLWYYPGSITLEALSRCEQSGDWESVDMVKYSDREIGTKEAIASFSELFVVVKEKLYRIDDVLDDIISDDGI</sequence>
<name>A0ABT8NTD1_9BURK</name>
<proteinExistence type="predicted"/>
<gene>
    <name evidence="1" type="ORF">QZM70_16950</name>
</gene>
<reference evidence="1" key="1">
    <citation type="submission" date="2023-07" db="EMBL/GenBank/DDBJ databases">
        <title>A collection of bacterial strains from the Burkholderia cepacia Research Laboratory and Repository.</title>
        <authorList>
            <person name="Lipuma J."/>
            <person name="Spilker T."/>
            <person name="Caverly L."/>
        </authorList>
    </citation>
    <scope>NUCLEOTIDE SEQUENCE</scope>
    <source>
        <strain evidence="1">AU45194</strain>
    </source>
</reference>
<keyword evidence="2" id="KW-1185">Reference proteome</keyword>
<dbReference type="Proteomes" id="UP001172217">
    <property type="component" value="Unassembled WGS sequence"/>
</dbReference>
<dbReference type="EMBL" id="JAUJQL010000009">
    <property type="protein sequence ID" value="MDN7524629.1"/>
    <property type="molecule type" value="Genomic_DNA"/>
</dbReference>
<organism evidence="1 2">
    <name type="scientific">Burkholderia orbicola</name>
    <dbReference type="NCBI Taxonomy" id="2978683"/>
    <lineage>
        <taxon>Bacteria</taxon>
        <taxon>Pseudomonadati</taxon>
        <taxon>Pseudomonadota</taxon>
        <taxon>Betaproteobacteria</taxon>
        <taxon>Burkholderiales</taxon>
        <taxon>Burkholderiaceae</taxon>
        <taxon>Burkholderia</taxon>
        <taxon>Burkholderia cepacia complex</taxon>
    </lineage>
</organism>
<protein>
    <submittedName>
        <fullName evidence="1">Uncharacterized protein</fullName>
    </submittedName>
</protein>